<dbReference type="Gene3D" id="3.40.630.30">
    <property type="match status" value="1"/>
</dbReference>
<organism evidence="4 5">
    <name type="scientific">Streptomyces hesseae</name>
    <dbReference type="NCBI Taxonomy" id="3075519"/>
    <lineage>
        <taxon>Bacteria</taxon>
        <taxon>Bacillati</taxon>
        <taxon>Actinomycetota</taxon>
        <taxon>Actinomycetes</taxon>
        <taxon>Kitasatosporales</taxon>
        <taxon>Streptomycetaceae</taxon>
        <taxon>Streptomyces</taxon>
    </lineage>
</organism>
<gene>
    <name evidence="4" type="ORF">RM609_08340</name>
</gene>
<reference evidence="4" key="1">
    <citation type="submission" date="2024-05" db="EMBL/GenBank/DDBJ databases">
        <title>30 novel species of actinomycetes from the DSMZ collection.</title>
        <authorList>
            <person name="Nouioui I."/>
        </authorList>
    </citation>
    <scope>NUCLEOTIDE SEQUENCE</scope>
    <source>
        <strain evidence="4">DSM 40473</strain>
    </source>
</reference>
<protein>
    <submittedName>
        <fullName evidence="4">GNAT family N-acetyltransferase</fullName>
    </submittedName>
</protein>
<evidence type="ECO:0000313" key="5">
    <source>
        <dbReference type="Proteomes" id="UP001180531"/>
    </source>
</evidence>
<keyword evidence="2" id="KW-0012">Acyltransferase</keyword>
<keyword evidence="1" id="KW-0808">Transferase</keyword>
<dbReference type="PANTHER" id="PTHR43877">
    <property type="entry name" value="AMINOALKYLPHOSPHONATE N-ACETYLTRANSFERASE-RELATED-RELATED"/>
    <property type="match status" value="1"/>
</dbReference>
<comment type="caution">
    <text evidence="4">The sequence shown here is derived from an EMBL/GenBank/DDBJ whole genome shotgun (WGS) entry which is preliminary data.</text>
</comment>
<feature type="domain" description="N-acetyltransferase" evidence="3">
    <location>
        <begin position="2"/>
        <end position="171"/>
    </location>
</feature>
<evidence type="ECO:0000259" key="3">
    <source>
        <dbReference type="PROSITE" id="PS51186"/>
    </source>
</evidence>
<dbReference type="PROSITE" id="PS51186">
    <property type="entry name" value="GNAT"/>
    <property type="match status" value="1"/>
</dbReference>
<proteinExistence type="predicted"/>
<keyword evidence="5" id="KW-1185">Reference proteome</keyword>
<name>A0ABU2SKD4_9ACTN</name>
<dbReference type="Proteomes" id="UP001180531">
    <property type="component" value="Unassembled WGS sequence"/>
</dbReference>
<evidence type="ECO:0000256" key="2">
    <source>
        <dbReference type="ARBA" id="ARBA00023315"/>
    </source>
</evidence>
<dbReference type="InterPro" id="IPR050832">
    <property type="entry name" value="Bact_Acetyltransf"/>
</dbReference>
<dbReference type="RefSeq" id="WP_311609241.1">
    <property type="nucleotide sequence ID" value="NZ_JAVRFI010000004.1"/>
</dbReference>
<dbReference type="CDD" id="cd04301">
    <property type="entry name" value="NAT_SF"/>
    <property type="match status" value="1"/>
</dbReference>
<dbReference type="InterPro" id="IPR000182">
    <property type="entry name" value="GNAT_dom"/>
</dbReference>
<dbReference type="InterPro" id="IPR016181">
    <property type="entry name" value="Acyl_CoA_acyltransferase"/>
</dbReference>
<evidence type="ECO:0000256" key="1">
    <source>
        <dbReference type="ARBA" id="ARBA00022679"/>
    </source>
</evidence>
<dbReference type="EMBL" id="JAVRFI010000004">
    <property type="protein sequence ID" value="MDT0449086.1"/>
    <property type="molecule type" value="Genomic_DNA"/>
</dbReference>
<dbReference type="Pfam" id="PF00583">
    <property type="entry name" value="Acetyltransf_1"/>
    <property type="match status" value="1"/>
</dbReference>
<sequence length="177" mass="18775">MVTIRTMTAADTDAVAEIRVSGWRAAYAGIVPRAYLDAMDPVANAAAHRERLASGSDPAVNAVAETAGAVVGWVCFGHCRDADQPPASGELYALYIRPGLIGTGVGRALWGAALEGMRARAGCSEARVVLWVAKDNARARRFYERAGCRPDGAERSDDYAGTAVPEVRYVLDPVRAP</sequence>
<evidence type="ECO:0000313" key="4">
    <source>
        <dbReference type="EMBL" id="MDT0449086.1"/>
    </source>
</evidence>
<dbReference type="SUPFAM" id="SSF55729">
    <property type="entry name" value="Acyl-CoA N-acyltransferases (Nat)"/>
    <property type="match status" value="1"/>
</dbReference>
<accession>A0ABU2SKD4</accession>